<evidence type="ECO:0000259" key="4">
    <source>
        <dbReference type="Pfam" id="PF13458"/>
    </source>
</evidence>
<dbReference type="PANTHER" id="PTHR30483:SF6">
    <property type="entry name" value="PERIPLASMIC BINDING PROTEIN OF ABC TRANSPORTER FOR NATURAL AMINO ACIDS"/>
    <property type="match status" value="1"/>
</dbReference>
<keyword evidence="6" id="KW-1185">Reference proteome</keyword>
<dbReference type="Pfam" id="PF12770">
    <property type="entry name" value="CHAT"/>
    <property type="match status" value="1"/>
</dbReference>
<sequence>MKSALAIILEIGEGEFDRGFPFRLRVLDQQKLLGAFDGRLPPAPGLATAYEQWKGLYDSLGMTSLISVTPAQVTNVSVADQCQAAAARLKQAINAWLNHSDLRSIERKLLRTLPQAESLRFFIQTQHPYLQRLPWQVWDLLEECYPDTEVILSAAYEPTHQKFTLPVRILAIEGDTAGTQAELNLAPIEAIPGTQITLIKQPDAATLRQNLWDKNWDILFFMGHSRSVETGGEIVLNATETLSLEMLHDALRNAVRNGLKLAIFNSCDGVGIAQKLADLKIPYTIVMREQVPDTIAQSFLKTFLQSFARGSSLRDAVHLARCQLREKHLEFPFAAWLPVIYQNPAAPEITYPKSRPWQRWRLLAGCVGVAFATTSIFALQNHLSQQAQLTQEYERRTSAGEDLLTRRRTQEKSQAIAAFAAANYPLAIQKFQQSLKLDPYDAETLIYLNNANARNSGKPLYRVALGVPIDRNPNIAQEMMGGTAHSQAQINQQSDHAFAIEIVIANDENNPKIVQNIATRLTHDSRIVAVIGHNSSNATIPALSIYNQKKLVMITPTSFSGKISGQGPYTFQMVPDIRMISRTLVNHALKRYANRTIAICADSASRDNQDYPNHFASQIRQENPNAKLIVDRCDLYESGFDPKAKLAELQQAGAEVLLLAPHIDRISRAIAAAKAAKLRQMPLLGSATFYTSQTLKEGNRDLLGMVIAVPWLPNAKDGFSTTARKQLGQVTWRIALSYDALQTIHAGLTFRPTDSTTLTGSKLTPREKIHQALNHPKFETQGITGFVKFDLDENRHGDRVKTPQLLQLTEVKAVAEAPYGVNFMPIP</sequence>
<organism evidence="5 6">
    <name type="scientific">Romeriopsis navalis LEGE 11480</name>
    <dbReference type="NCBI Taxonomy" id="2777977"/>
    <lineage>
        <taxon>Bacteria</taxon>
        <taxon>Bacillati</taxon>
        <taxon>Cyanobacteriota</taxon>
        <taxon>Cyanophyceae</taxon>
        <taxon>Leptolyngbyales</taxon>
        <taxon>Leptolyngbyaceae</taxon>
        <taxon>Romeriopsis</taxon>
        <taxon>Romeriopsis navalis</taxon>
    </lineage>
</organism>
<evidence type="ECO:0000259" key="3">
    <source>
        <dbReference type="Pfam" id="PF12770"/>
    </source>
</evidence>
<dbReference type="InterPro" id="IPR028082">
    <property type="entry name" value="Peripla_BP_I"/>
</dbReference>
<reference evidence="5" key="1">
    <citation type="submission" date="2020-10" db="EMBL/GenBank/DDBJ databases">
        <authorList>
            <person name="Castelo-Branco R."/>
            <person name="Eusebio N."/>
            <person name="Adriana R."/>
            <person name="Vieira A."/>
            <person name="Brugerolle De Fraissinette N."/>
            <person name="Rezende De Castro R."/>
            <person name="Schneider M.P."/>
            <person name="Vasconcelos V."/>
            <person name="Leao P.N."/>
        </authorList>
    </citation>
    <scope>NUCLEOTIDE SEQUENCE</scope>
    <source>
        <strain evidence="5">LEGE 11480</strain>
    </source>
</reference>
<dbReference type="CDD" id="cd06268">
    <property type="entry name" value="PBP1_ABC_transporter_LIVBP-like"/>
    <property type="match status" value="1"/>
</dbReference>
<feature type="domain" description="Leucine-binding protein" evidence="4">
    <location>
        <begin position="500"/>
        <end position="790"/>
    </location>
</feature>
<dbReference type="Pfam" id="PF13458">
    <property type="entry name" value="Peripla_BP_6"/>
    <property type="match status" value="1"/>
</dbReference>
<dbReference type="EMBL" id="JADEXQ010000080">
    <property type="protein sequence ID" value="MBE9031907.1"/>
    <property type="molecule type" value="Genomic_DNA"/>
</dbReference>
<comment type="similarity">
    <text evidence="1">Belongs to the leucine-binding protein family.</text>
</comment>
<feature type="domain" description="CHAT" evidence="3">
    <location>
        <begin position="175"/>
        <end position="328"/>
    </location>
</feature>
<dbReference type="Gene3D" id="3.40.50.2300">
    <property type="match status" value="2"/>
</dbReference>
<comment type="caution">
    <text evidence="5">The sequence shown here is derived from an EMBL/GenBank/DDBJ whole genome shotgun (WGS) entry which is preliminary data.</text>
</comment>
<gene>
    <name evidence="5" type="ORF">IQ266_19410</name>
</gene>
<evidence type="ECO:0000313" key="6">
    <source>
        <dbReference type="Proteomes" id="UP000625316"/>
    </source>
</evidence>
<dbReference type="InterPro" id="IPR051010">
    <property type="entry name" value="BCAA_transport"/>
</dbReference>
<dbReference type="Proteomes" id="UP000625316">
    <property type="component" value="Unassembled WGS sequence"/>
</dbReference>
<evidence type="ECO:0000313" key="5">
    <source>
        <dbReference type="EMBL" id="MBE9031907.1"/>
    </source>
</evidence>
<dbReference type="RefSeq" id="WP_264326734.1">
    <property type="nucleotide sequence ID" value="NZ_JADEXQ010000080.1"/>
</dbReference>
<evidence type="ECO:0000256" key="1">
    <source>
        <dbReference type="ARBA" id="ARBA00010062"/>
    </source>
</evidence>
<keyword evidence="2" id="KW-0732">Signal</keyword>
<accession>A0A928Z5E1</accession>
<protein>
    <submittedName>
        <fullName evidence="5">ABC transporter substrate-binding protein</fullName>
    </submittedName>
</protein>
<dbReference type="PANTHER" id="PTHR30483">
    <property type="entry name" value="LEUCINE-SPECIFIC-BINDING PROTEIN"/>
    <property type="match status" value="1"/>
</dbReference>
<name>A0A928Z5E1_9CYAN</name>
<proteinExistence type="inferred from homology"/>
<dbReference type="InterPro" id="IPR024983">
    <property type="entry name" value="CHAT_dom"/>
</dbReference>
<dbReference type="AlphaFoldDB" id="A0A928Z5E1"/>
<dbReference type="InterPro" id="IPR028081">
    <property type="entry name" value="Leu-bd"/>
</dbReference>
<dbReference type="SUPFAM" id="SSF53822">
    <property type="entry name" value="Periplasmic binding protein-like I"/>
    <property type="match status" value="1"/>
</dbReference>
<evidence type="ECO:0000256" key="2">
    <source>
        <dbReference type="ARBA" id="ARBA00022729"/>
    </source>
</evidence>